<evidence type="ECO:0000256" key="1">
    <source>
        <dbReference type="SAM" id="MobiDB-lite"/>
    </source>
</evidence>
<organism evidence="2 3">
    <name type="scientific">Nezara viridula</name>
    <name type="common">Southern green stink bug</name>
    <name type="synonym">Cimex viridulus</name>
    <dbReference type="NCBI Taxonomy" id="85310"/>
    <lineage>
        <taxon>Eukaryota</taxon>
        <taxon>Metazoa</taxon>
        <taxon>Ecdysozoa</taxon>
        <taxon>Arthropoda</taxon>
        <taxon>Hexapoda</taxon>
        <taxon>Insecta</taxon>
        <taxon>Pterygota</taxon>
        <taxon>Neoptera</taxon>
        <taxon>Paraneoptera</taxon>
        <taxon>Hemiptera</taxon>
        <taxon>Heteroptera</taxon>
        <taxon>Panheteroptera</taxon>
        <taxon>Pentatomomorpha</taxon>
        <taxon>Pentatomoidea</taxon>
        <taxon>Pentatomidae</taxon>
        <taxon>Pentatominae</taxon>
        <taxon>Nezara</taxon>
    </lineage>
</organism>
<gene>
    <name evidence="2" type="ORF">NEZAVI_LOCUS13813</name>
</gene>
<evidence type="ECO:0000313" key="3">
    <source>
        <dbReference type="Proteomes" id="UP001152798"/>
    </source>
</evidence>
<evidence type="ECO:0000313" key="2">
    <source>
        <dbReference type="EMBL" id="CAH1405652.1"/>
    </source>
</evidence>
<proteinExistence type="predicted"/>
<feature type="region of interest" description="Disordered" evidence="1">
    <location>
        <begin position="15"/>
        <end position="36"/>
    </location>
</feature>
<keyword evidence="3" id="KW-1185">Reference proteome</keyword>
<name>A0A9P0HPY0_NEZVI</name>
<sequence>MVPCLGWPNEVIILPEDTDPLPQGEPSGDANGMGPALADRRVPWQQAHHVMITRPVSCSLPSPHTSLCKIRLPPFCTN</sequence>
<dbReference type="AlphaFoldDB" id="A0A9P0HPY0"/>
<protein>
    <submittedName>
        <fullName evidence="2">Uncharacterized protein</fullName>
    </submittedName>
</protein>
<reference evidence="2" key="1">
    <citation type="submission" date="2022-01" db="EMBL/GenBank/DDBJ databases">
        <authorList>
            <person name="King R."/>
        </authorList>
    </citation>
    <scope>NUCLEOTIDE SEQUENCE</scope>
</reference>
<dbReference type="Proteomes" id="UP001152798">
    <property type="component" value="Chromosome 6"/>
</dbReference>
<dbReference type="EMBL" id="OV725082">
    <property type="protein sequence ID" value="CAH1405652.1"/>
    <property type="molecule type" value="Genomic_DNA"/>
</dbReference>
<accession>A0A9P0HPY0</accession>